<feature type="non-terminal residue" evidence="8">
    <location>
        <position position="287"/>
    </location>
</feature>
<keyword evidence="5 8" id="KW-0675">Receptor</keyword>
<dbReference type="InterPro" id="IPR001828">
    <property type="entry name" value="ANF_lig-bd_rcpt"/>
</dbReference>
<keyword evidence="2" id="KW-0812">Transmembrane</keyword>
<keyword evidence="3" id="KW-1133">Transmembrane helix</keyword>
<dbReference type="InterPro" id="IPR000337">
    <property type="entry name" value="GPCR_3"/>
</dbReference>
<dbReference type="GO" id="GO:0004930">
    <property type="term" value="F:G protein-coupled receptor activity"/>
    <property type="evidence" value="ECO:0007669"/>
    <property type="project" value="InterPro"/>
</dbReference>
<dbReference type="InterPro" id="IPR050726">
    <property type="entry name" value="mGluR"/>
</dbReference>
<dbReference type="SUPFAM" id="SSF53822">
    <property type="entry name" value="Periplasmic binding protein-like I"/>
    <property type="match status" value="1"/>
</dbReference>
<keyword evidence="4" id="KW-0472">Membrane</keyword>
<protein>
    <submittedName>
        <fullName evidence="8">Metabotropic glutamate receptor 6</fullName>
    </submittedName>
</protein>
<comment type="subcellular location">
    <subcellularLocation>
        <location evidence="1">Membrane</location>
        <topology evidence="1">Multi-pass membrane protein</topology>
    </subcellularLocation>
</comment>
<evidence type="ECO:0000256" key="5">
    <source>
        <dbReference type="ARBA" id="ARBA00023170"/>
    </source>
</evidence>
<evidence type="ECO:0000256" key="2">
    <source>
        <dbReference type="ARBA" id="ARBA00022692"/>
    </source>
</evidence>
<dbReference type="AlphaFoldDB" id="A0A087UTN9"/>
<evidence type="ECO:0000256" key="1">
    <source>
        <dbReference type="ARBA" id="ARBA00004141"/>
    </source>
</evidence>
<dbReference type="STRING" id="407821.A0A087UTN9"/>
<reference evidence="8 9" key="1">
    <citation type="submission" date="2013-11" db="EMBL/GenBank/DDBJ databases">
        <title>Genome sequencing of Stegodyphus mimosarum.</title>
        <authorList>
            <person name="Bechsgaard J."/>
        </authorList>
    </citation>
    <scope>NUCLEOTIDE SEQUENCE [LARGE SCALE GENOMIC DNA]</scope>
</reference>
<dbReference type="Gene3D" id="3.40.50.2300">
    <property type="match status" value="2"/>
</dbReference>
<dbReference type="PANTHER" id="PTHR24060">
    <property type="entry name" value="METABOTROPIC GLUTAMATE RECEPTOR"/>
    <property type="match status" value="1"/>
</dbReference>
<dbReference type="EMBL" id="KK121567">
    <property type="protein sequence ID" value="KFM80728.1"/>
    <property type="molecule type" value="Genomic_DNA"/>
</dbReference>
<gene>
    <name evidence="8" type="ORF">X975_07953</name>
</gene>
<dbReference type="Proteomes" id="UP000054359">
    <property type="component" value="Unassembled WGS sequence"/>
</dbReference>
<dbReference type="Pfam" id="PF01094">
    <property type="entry name" value="ANF_receptor"/>
    <property type="match status" value="1"/>
</dbReference>
<name>A0A087UTN9_STEMI</name>
<evidence type="ECO:0000256" key="4">
    <source>
        <dbReference type="ARBA" id="ARBA00023136"/>
    </source>
</evidence>
<evidence type="ECO:0000256" key="3">
    <source>
        <dbReference type="ARBA" id="ARBA00022989"/>
    </source>
</evidence>
<dbReference type="InterPro" id="IPR028082">
    <property type="entry name" value="Peripla_BP_I"/>
</dbReference>
<organism evidence="8 9">
    <name type="scientific">Stegodyphus mimosarum</name>
    <name type="common">African social velvet spider</name>
    <dbReference type="NCBI Taxonomy" id="407821"/>
    <lineage>
        <taxon>Eukaryota</taxon>
        <taxon>Metazoa</taxon>
        <taxon>Ecdysozoa</taxon>
        <taxon>Arthropoda</taxon>
        <taxon>Chelicerata</taxon>
        <taxon>Arachnida</taxon>
        <taxon>Araneae</taxon>
        <taxon>Araneomorphae</taxon>
        <taxon>Entelegynae</taxon>
        <taxon>Eresoidea</taxon>
        <taxon>Eresidae</taxon>
        <taxon>Stegodyphus</taxon>
    </lineage>
</organism>
<keyword evidence="6" id="KW-0325">Glycoprotein</keyword>
<dbReference type="PRINTS" id="PR00248">
    <property type="entry name" value="GPCRMGR"/>
</dbReference>
<accession>A0A087UTN9</accession>
<evidence type="ECO:0000259" key="7">
    <source>
        <dbReference type="Pfam" id="PF01094"/>
    </source>
</evidence>
<sequence length="287" mass="32091">MKNKLKVRENLFEHARKITFTGLDGTPVKFGSRNYVSGKIDLFNFREVGDVRAFLNVGIFDEDHGLFINATLTRGYNEEREPVPLEEVLSFCNDSEICANKPDTALLSLPFMKIPANQEFVIGVMIPVHKPGDNFFTCSRIVEEKSFQNLLALSYALEKVNSNSTILPQIQLGALVFDHCGRRQKAEEQIFSFIASDGSLPYSEAGLRSRAMVAALTYDPVVADDLSPLFESVLIPQISTPTGLVPAAAERKKRSSPEEGKQINIEVQVVVDLLKRFDWRLVTLLHS</sequence>
<evidence type="ECO:0000313" key="8">
    <source>
        <dbReference type="EMBL" id="KFM80728.1"/>
    </source>
</evidence>
<evidence type="ECO:0000256" key="6">
    <source>
        <dbReference type="ARBA" id="ARBA00023180"/>
    </source>
</evidence>
<feature type="domain" description="Receptor ligand binding region" evidence="7">
    <location>
        <begin position="150"/>
        <end position="287"/>
    </location>
</feature>
<proteinExistence type="predicted"/>
<dbReference type="OrthoDB" id="6366218at2759"/>
<dbReference type="GO" id="GO:0016020">
    <property type="term" value="C:membrane"/>
    <property type="evidence" value="ECO:0007669"/>
    <property type="project" value="UniProtKB-SubCell"/>
</dbReference>
<keyword evidence="9" id="KW-1185">Reference proteome</keyword>
<evidence type="ECO:0000313" key="9">
    <source>
        <dbReference type="Proteomes" id="UP000054359"/>
    </source>
</evidence>